<dbReference type="Proteomes" id="UP000325577">
    <property type="component" value="Linkage Group LG7"/>
</dbReference>
<keyword evidence="1" id="KW-1133">Transmembrane helix</keyword>
<keyword evidence="3" id="KW-1185">Reference proteome</keyword>
<evidence type="ECO:0000313" key="2">
    <source>
        <dbReference type="EMBL" id="KAA8518358.1"/>
    </source>
</evidence>
<accession>A0A5J4ZL71</accession>
<sequence length="174" mass="18953">MAEQEKDSKVNHPRSEPPQRSLRFVEVICKSSGSVRRFAAGTEAGFAVSLINRKLDSGNPLALHIEAVKEGEEPVSFGPNAILVDYGGGWKLQTITQVEGIRKGEHAQPTTTDIQSVMGLDGSDTAERLSLPSISFRYIGKILLAFILIFVLGAIFTLALENLPRVILFINSSM</sequence>
<dbReference type="PANTHER" id="PTHR36396">
    <property type="entry name" value="MALTASE-GLUCOAMYLASE, INTESTINAL PROTEIN"/>
    <property type="match status" value="1"/>
</dbReference>
<keyword evidence="1" id="KW-0812">Transmembrane</keyword>
<gene>
    <name evidence="2" type="ORF">F0562_015759</name>
</gene>
<protein>
    <submittedName>
        <fullName evidence="2">Uncharacterized protein</fullName>
    </submittedName>
</protein>
<dbReference type="OrthoDB" id="1932454at2759"/>
<proteinExistence type="predicted"/>
<dbReference type="EMBL" id="CM018050">
    <property type="protein sequence ID" value="KAA8518358.1"/>
    <property type="molecule type" value="Genomic_DNA"/>
</dbReference>
<evidence type="ECO:0000313" key="3">
    <source>
        <dbReference type="Proteomes" id="UP000325577"/>
    </source>
</evidence>
<reference evidence="2 3" key="1">
    <citation type="submission" date="2019-09" db="EMBL/GenBank/DDBJ databases">
        <title>A chromosome-level genome assembly of the Chinese tupelo Nyssa sinensis.</title>
        <authorList>
            <person name="Yang X."/>
            <person name="Kang M."/>
            <person name="Yang Y."/>
            <person name="Xiong H."/>
            <person name="Wang M."/>
            <person name="Zhang Z."/>
            <person name="Wang Z."/>
            <person name="Wu H."/>
            <person name="Ma T."/>
            <person name="Liu J."/>
            <person name="Xi Z."/>
        </authorList>
    </citation>
    <scope>NUCLEOTIDE SEQUENCE [LARGE SCALE GENOMIC DNA]</scope>
    <source>
        <strain evidence="2">J267</strain>
        <tissue evidence="2">Leaf</tissue>
    </source>
</reference>
<evidence type="ECO:0000256" key="1">
    <source>
        <dbReference type="SAM" id="Phobius"/>
    </source>
</evidence>
<keyword evidence="1" id="KW-0472">Membrane</keyword>
<feature type="transmembrane region" description="Helical" evidence="1">
    <location>
        <begin position="138"/>
        <end position="160"/>
    </location>
</feature>
<name>A0A5J4ZL71_9ASTE</name>
<dbReference type="AlphaFoldDB" id="A0A5J4ZL71"/>
<dbReference type="PANTHER" id="PTHR36396:SF1">
    <property type="entry name" value="MALTASE-GLUCOAMYLASE, INTESTINAL PROTEIN"/>
    <property type="match status" value="1"/>
</dbReference>
<organism evidence="2 3">
    <name type="scientific">Nyssa sinensis</name>
    <dbReference type="NCBI Taxonomy" id="561372"/>
    <lineage>
        <taxon>Eukaryota</taxon>
        <taxon>Viridiplantae</taxon>
        <taxon>Streptophyta</taxon>
        <taxon>Embryophyta</taxon>
        <taxon>Tracheophyta</taxon>
        <taxon>Spermatophyta</taxon>
        <taxon>Magnoliopsida</taxon>
        <taxon>eudicotyledons</taxon>
        <taxon>Gunneridae</taxon>
        <taxon>Pentapetalae</taxon>
        <taxon>asterids</taxon>
        <taxon>Cornales</taxon>
        <taxon>Nyssaceae</taxon>
        <taxon>Nyssa</taxon>
    </lineage>
</organism>